<evidence type="ECO:0000256" key="2">
    <source>
        <dbReference type="ARBA" id="ARBA00022857"/>
    </source>
</evidence>
<comment type="caution">
    <text evidence="5">The sequence shown here is derived from an EMBL/GenBank/DDBJ whole genome shotgun (WGS) entry which is preliminary data.</text>
</comment>
<evidence type="ECO:0000256" key="1">
    <source>
        <dbReference type="ARBA" id="ARBA00008072"/>
    </source>
</evidence>
<dbReference type="InterPro" id="IPR013149">
    <property type="entry name" value="ADH-like_C"/>
</dbReference>
<dbReference type="CDD" id="cd08249">
    <property type="entry name" value="enoyl_reductase_like"/>
    <property type="match status" value="1"/>
</dbReference>
<keyword evidence="6" id="KW-1185">Reference proteome</keyword>
<evidence type="ECO:0000256" key="3">
    <source>
        <dbReference type="ARBA" id="ARBA00023002"/>
    </source>
</evidence>
<protein>
    <submittedName>
        <fullName evidence="5">Zinc-binding dehydrogenase</fullName>
    </submittedName>
</protein>
<accession>A0AAE0K5R3</accession>
<name>A0AAE0K5R3_9PEZI</name>
<dbReference type="PANTHER" id="PTHR45348:SF6">
    <property type="entry name" value="TRANS-ENOYL REDUCTASE APDC"/>
    <property type="match status" value="1"/>
</dbReference>
<dbReference type="InterPro" id="IPR036291">
    <property type="entry name" value="NAD(P)-bd_dom_sf"/>
</dbReference>
<dbReference type="Gene3D" id="3.40.50.720">
    <property type="entry name" value="NAD(P)-binding Rossmann-like Domain"/>
    <property type="match status" value="1"/>
</dbReference>
<dbReference type="InterPro" id="IPR047122">
    <property type="entry name" value="Trans-enoyl_RdTase-like"/>
</dbReference>
<dbReference type="Proteomes" id="UP001285441">
    <property type="component" value="Unassembled WGS sequence"/>
</dbReference>
<dbReference type="EMBL" id="JAULSW010000009">
    <property type="protein sequence ID" value="KAK3369916.1"/>
    <property type="molecule type" value="Genomic_DNA"/>
</dbReference>
<dbReference type="SMART" id="SM00829">
    <property type="entry name" value="PKS_ER"/>
    <property type="match status" value="1"/>
</dbReference>
<sequence>MKQRLLDPSALPTTQKAIIQDPSGHPKITHTVPLPTLGPGNLLVKVSMVALNPYDFKMGSAFPCPGAVVGNDFVGRVVEIHDPRQTSTDVRVGDVVCGLVHGSNPWDPNNGAFAEFLRVPADLVLKVPRGLEMSDAAGLGSALATACVALWGDGGLQVGFTPEAPAREGEAEPVLVYGGSTATGTMALQLLRASGVPCFATCSPRNSELVKGFGAAGVFDYAEADVAQRIRRETGGELQCALDVIADRESAACCLAAIGRVGGRLVCLEACPEEWRTRRTVEVKCPIALEVFGKEIRVLRGGERATGYERPASAETRAAAVRCFAMFQRLLDDGRLRAHPVKVLPAGFQSVVDGLMVLKSGSVSGCKLVVPLV</sequence>
<dbReference type="SUPFAM" id="SSF51735">
    <property type="entry name" value="NAD(P)-binding Rossmann-fold domains"/>
    <property type="match status" value="1"/>
</dbReference>
<keyword evidence="3" id="KW-0560">Oxidoreductase</keyword>
<reference evidence="5" key="2">
    <citation type="submission" date="2023-06" db="EMBL/GenBank/DDBJ databases">
        <authorList>
            <consortium name="Lawrence Berkeley National Laboratory"/>
            <person name="Haridas S."/>
            <person name="Hensen N."/>
            <person name="Bonometti L."/>
            <person name="Westerberg I."/>
            <person name="Brannstrom I.O."/>
            <person name="Guillou S."/>
            <person name="Cros-Aarteil S."/>
            <person name="Calhoun S."/>
            <person name="Kuo A."/>
            <person name="Mondo S."/>
            <person name="Pangilinan J."/>
            <person name="Riley R."/>
            <person name="LaButti K."/>
            <person name="Andreopoulos B."/>
            <person name="Lipzen A."/>
            <person name="Chen C."/>
            <person name="Yanf M."/>
            <person name="Daum C."/>
            <person name="Ng V."/>
            <person name="Clum A."/>
            <person name="Steindorff A."/>
            <person name="Ohm R."/>
            <person name="Martin F."/>
            <person name="Silar P."/>
            <person name="Natvig D."/>
            <person name="Lalanne C."/>
            <person name="Gautier V."/>
            <person name="Ament-velasquez S.L."/>
            <person name="Kruys A."/>
            <person name="Hutchinson M.I."/>
            <person name="Powell A.J."/>
            <person name="Barry K."/>
            <person name="Miller A.N."/>
            <person name="Grigoriev I.V."/>
            <person name="Debuchy R."/>
            <person name="Gladieux P."/>
            <person name="Thoren M.H."/>
            <person name="Johannesson H."/>
        </authorList>
    </citation>
    <scope>NUCLEOTIDE SEQUENCE</scope>
    <source>
        <strain evidence="5">CBS 232.78</strain>
    </source>
</reference>
<evidence type="ECO:0000313" key="5">
    <source>
        <dbReference type="EMBL" id="KAK3369916.1"/>
    </source>
</evidence>
<proteinExistence type="inferred from homology"/>
<gene>
    <name evidence="5" type="ORF">B0H63DRAFT_485754</name>
</gene>
<reference evidence="5" key="1">
    <citation type="journal article" date="2023" name="Mol. Phylogenet. Evol.">
        <title>Genome-scale phylogeny and comparative genomics of the fungal order Sordariales.</title>
        <authorList>
            <person name="Hensen N."/>
            <person name="Bonometti L."/>
            <person name="Westerberg I."/>
            <person name="Brannstrom I.O."/>
            <person name="Guillou S."/>
            <person name="Cros-Aarteil S."/>
            <person name="Calhoun S."/>
            <person name="Haridas S."/>
            <person name="Kuo A."/>
            <person name="Mondo S."/>
            <person name="Pangilinan J."/>
            <person name="Riley R."/>
            <person name="LaButti K."/>
            <person name="Andreopoulos B."/>
            <person name="Lipzen A."/>
            <person name="Chen C."/>
            <person name="Yan M."/>
            <person name="Daum C."/>
            <person name="Ng V."/>
            <person name="Clum A."/>
            <person name="Steindorff A."/>
            <person name="Ohm R.A."/>
            <person name="Martin F."/>
            <person name="Silar P."/>
            <person name="Natvig D.O."/>
            <person name="Lalanne C."/>
            <person name="Gautier V."/>
            <person name="Ament-Velasquez S.L."/>
            <person name="Kruys A."/>
            <person name="Hutchinson M.I."/>
            <person name="Powell A.J."/>
            <person name="Barry K."/>
            <person name="Miller A.N."/>
            <person name="Grigoriev I.V."/>
            <person name="Debuchy R."/>
            <person name="Gladieux P."/>
            <person name="Hiltunen Thoren M."/>
            <person name="Johannesson H."/>
        </authorList>
    </citation>
    <scope>NUCLEOTIDE SEQUENCE</scope>
    <source>
        <strain evidence="5">CBS 232.78</strain>
    </source>
</reference>
<dbReference type="InterPro" id="IPR020843">
    <property type="entry name" value="ER"/>
</dbReference>
<keyword evidence="2" id="KW-0521">NADP</keyword>
<evidence type="ECO:0000313" key="6">
    <source>
        <dbReference type="Proteomes" id="UP001285441"/>
    </source>
</evidence>
<dbReference type="AlphaFoldDB" id="A0AAE0K5R3"/>
<dbReference type="GO" id="GO:0016651">
    <property type="term" value="F:oxidoreductase activity, acting on NAD(P)H"/>
    <property type="evidence" value="ECO:0007669"/>
    <property type="project" value="InterPro"/>
</dbReference>
<comment type="similarity">
    <text evidence="1">Belongs to the zinc-containing alcohol dehydrogenase family.</text>
</comment>
<dbReference type="Pfam" id="PF00107">
    <property type="entry name" value="ADH_zinc_N"/>
    <property type="match status" value="1"/>
</dbReference>
<feature type="domain" description="Enoyl reductase (ER)" evidence="4">
    <location>
        <begin position="24"/>
        <end position="370"/>
    </location>
</feature>
<dbReference type="InterPro" id="IPR013154">
    <property type="entry name" value="ADH-like_N"/>
</dbReference>
<dbReference type="SUPFAM" id="SSF50129">
    <property type="entry name" value="GroES-like"/>
    <property type="match status" value="1"/>
</dbReference>
<dbReference type="Pfam" id="PF08240">
    <property type="entry name" value="ADH_N"/>
    <property type="match status" value="1"/>
</dbReference>
<dbReference type="PANTHER" id="PTHR45348">
    <property type="entry name" value="HYPOTHETICAL OXIDOREDUCTASE (EUROFUNG)"/>
    <property type="match status" value="1"/>
</dbReference>
<dbReference type="InterPro" id="IPR011032">
    <property type="entry name" value="GroES-like_sf"/>
</dbReference>
<evidence type="ECO:0000259" key="4">
    <source>
        <dbReference type="SMART" id="SM00829"/>
    </source>
</evidence>
<dbReference type="Gene3D" id="3.90.180.10">
    <property type="entry name" value="Medium-chain alcohol dehydrogenases, catalytic domain"/>
    <property type="match status" value="1"/>
</dbReference>
<organism evidence="5 6">
    <name type="scientific">Podospora didyma</name>
    <dbReference type="NCBI Taxonomy" id="330526"/>
    <lineage>
        <taxon>Eukaryota</taxon>
        <taxon>Fungi</taxon>
        <taxon>Dikarya</taxon>
        <taxon>Ascomycota</taxon>
        <taxon>Pezizomycotina</taxon>
        <taxon>Sordariomycetes</taxon>
        <taxon>Sordariomycetidae</taxon>
        <taxon>Sordariales</taxon>
        <taxon>Podosporaceae</taxon>
        <taxon>Podospora</taxon>
    </lineage>
</organism>